<evidence type="ECO:0000256" key="12">
    <source>
        <dbReference type="ARBA" id="ARBA00023180"/>
    </source>
</evidence>
<feature type="chain" id="PRO_5043965009" description="procollagen-proline 4-dioxygenase" evidence="13">
    <location>
        <begin position="18"/>
        <end position="511"/>
    </location>
</feature>
<comment type="function">
    <text evidence="2">Catalyzes the post-translational formation of 4-hydroxyproline in -Xaa-Pro-Gly- sequences in collagens and other proteins.</text>
</comment>
<evidence type="ECO:0000256" key="11">
    <source>
        <dbReference type="ARBA" id="ARBA00023004"/>
    </source>
</evidence>
<evidence type="ECO:0000256" key="2">
    <source>
        <dbReference type="ARBA" id="ARBA00002035"/>
    </source>
</evidence>
<dbReference type="InterPro" id="IPR013547">
    <property type="entry name" value="P4H_N"/>
</dbReference>
<feature type="signal peptide" evidence="13">
    <location>
        <begin position="1"/>
        <end position="17"/>
    </location>
</feature>
<dbReference type="SMART" id="SM00702">
    <property type="entry name" value="P4Hc"/>
    <property type="match status" value="1"/>
</dbReference>
<keyword evidence="13" id="KW-0732">Signal</keyword>
<keyword evidence="7" id="KW-0256">Endoplasmic reticulum</keyword>
<dbReference type="EMBL" id="CARXXK010000005">
    <property type="protein sequence ID" value="CAI6368164.1"/>
    <property type="molecule type" value="Genomic_DNA"/>
</dbReference>
<evidence type="ECO:0000313" key="15">
    <source>
        <dbReference type="EMBL" id="CAI6368164.1"/>
    </source>
</evidence>
<dbReference type="GO" id="GO:0005506">
    <property type="term" value="F:iron ion binding"/>
    <property type="evidence" value="ECO:0007669"/>
    <property type="project" value="InterPro"/>
</dbReference>
<dbReference type="Pfam" id="PF08336">
    <property type="entry name" value="P4Ha_N"/>
    <property type="match status" value="1"/>
</dbReference>
<dbReference type="InterPro" id="IPR011990">
    <property type="entry name" value="TPR-like_helical_dom_sf"/>
</dbReference>
<dbReference type="Proteomes" id="UP001160148">
    <property type="component" value="Unassembled WGS sequence"/>
</dbReference>
<evidence type="ECO:0000256" key="6">
    <source>
        <dbReference type="ARBA" id="ARBA00022723"/>
    </source>
</evidence>
<evidence type="ECO:0000259" key="14">
    <source>
        <dbReference type="PROSITE" id="PS51471"/>
    </source>
</evidence>
<evidence type="ECO:0000256" key="5">
    <source>
        <dbReference type="ARBA" id="ARBA00012269"/>
    </source>
</evidence>
<dbReference type="InterPro" id="IPR045054">
    <property type="entry name" value="P4HA-like"/>
</dbReference>
<dbReference type="GO" id="GO:0004656">
    <property type="term" value="F:procollagen-proline 4-dioxygenase activity"/>
    <property type="evidence" value="ECO:0007669"/>
    <property type="project" value="UniProtKB-EC"/>
</dbReference>
<dbReference type="PANTHER" id="PTHR10869:SF244">
    <property type="entry name" value="PROLYL 4-HYDROXYLASE SUBUNIT ALPHA-2"/>
    <property type="match status" value="1"/>
</dbReference>
<dbReference type="EC" id="1.14.11.2" evidence="5"/>
<dbReference type="Gene3D" id="2.60.120.620">
    <property type="entry name" value="q2cbj1_9rhob like domain"/>
    <property type="match status" value="1"/>
</dbReference>
<dbReference type="PROSITE" id="PS51471">
    <property type="entry name" value="FE2OG_OXY"/>
    <property type="match status" value="1"/>
</dbReference>
<sequence length="511" mass="59904">MFKYLAVVSSLLIFVESGNRWHTSQIMLTKLYDLQNDHFNVLDNYMDLETKRLEELKNYVAAVYEWRHHIKTNKDFLHDHLDVFKVMTQMHQHFLKIDDLIQNKQSIEALKVIDEHKDLSGDHLLLAHRSLRRLQIFYTISASDMSAGRMNEKVIGNRMDACECWVMAKYCLEENDPYGVLDWAVEAYGKWESDGRPECVDPDLLNYYIVSSSAYTGFDFMHLLNLSGSNYQEYTGKFVFYSRLMKNELFELEKERAMDIMEVYNNWNGEEDLNKFRNLCKHGVSRTLTKYSKCRYQTNNLFYRILMPFKEEDINNDPLIKIYHDVLYDEEILKIKTMSLADMSDAKVMAGNDSVLRERSRSGQVYRINEVDAIEYFDALNTRIESFTGFSTKTAERYQIVNYGLGGHYTPHLDAFQKGTENMELGNRLVTVLFYLTGVQNDGYTSFPLLNIIAPVEKGAALVWKNLHMSDGQLCYETLHGSCPLLKGNKWIMTRWLYEEGQHLPYNWKNK</sequence>
<dbReference type="GO" id="GO:0031418">
    <property type="term" value="F:L-ascorbic acid binding"/>
    <property type="evidence" value="ECO:0007669"/>
    <property type="project" value="UniProtKB-KW"/>
</dbReference>
<organism evidence="15 16">
    <name type="scientific">Macrosiphum euphorbiae</name>
    <name type="common">potato aphid</name>
    <dbReference type="NCBI Taxonomy" id="13131"/>
    <lineage>
        <taxon>Eukaryota</taxon>
        <taxon>Metazoa</taxon>
        <taxon>Ecdysozoa</taxon>
        <taxon>Arthropoda</taxon>
        <taxon>Hexapoda</taxon>
        <taxon>Insecta</taxon>
        <taxon>Pterygota</taxon>
        <taxon>Neoptera</taxon>
        <taxon>Paraneoptera</taxon>
        <taxon>Hemiptera</taxon>
        <taxon>Sternorrhyncha</taxon>
        <taxon>Aphidomorpha</taxon>
        <taxon>Aphidoidea</taxon>
        <taxon>Aphididae</taxon>
        <taxon>Macrosiphini</taxon>
        <taxon>Macrosiphum</taxon>
    </lineage>
</organism>
<reference evidence="15 16" key="1">
    <citation type="submission" date="2023-01" db="EMBL/GenBank/DDBJ databases">
        <authorList>
            <person name="Whitehead M."/>
        </authorList>
    </citation>
    <scope>NUCLEOTIDE SEQUENCE [LARGE SCALE GENOMIC DNA]</scope>
</reference>
<proteinExistence type="inferred from homology"/>
<protein>
    <recommendedName>
        <fullName evidence="5">procollagen-proline 4-dioxygenase</fullName>
        <ecNumber evidence="5">1.14.11.2</ecNumber>
    </recommendedName>
</protein>
<keyword evidence="16" id="KW-1185">Reference proteome</keyword>
<keyword evidence="9" id="KW-0223">Dioxygenase</keyword>
<keyword evidence="11" id="KW-0408">Iron</keyword>
<feature type="domain" description="Fe2OG dioxygenase" evidence="14">
    <location>
        <begin position="394"/>
        <end position="499"/>
    </location>
</feature>
<dbReference type="AlphaFoldDB" id="A0AAV0XHU0"/>
<keyword evidence="8" id="KW-0847">Vitamin C</keyword>
<evidence type="ECO:0000256" key="8">
    <source>
        <dbReference type="ARBA" id="ARBA00022896"/>
    </source>
</evidence>
<evidence type="ECO:0000256" key="10">
    <source>
        <dbReference type="ARBA" id="ARBA00023002"/>
    </source>
</evidence>
<dbReference type="Gene3D" id="1.25.40.10">
    <property type="entry name" value="Tetratricopeptide repeat domain"/>
    <property type="match status" value="1"/>
</dbReference>
<evidence type="ECO:0000256" key="4">
    <source>
        <dbReference type="ARBA" id="ARBA00006511"/>
    </source>
</evidence>
<dbReference type="InterPro" id="IPR044862">
    <property type="entry name" value="Pro_4_hyd_alph_FE2OG_OXY"/>
</dbReference>
<dbReference type="GO" id="GO:0005788">
    <property type="term" value="C:endoplasmic reticulum lumen"/>
    <property type="evidence" value="ECO:0007669"/>
    <property type="project" value="UniProtKB-SubCell"/>
</dbReference>
<dbReference type="PANTHER" id="PTHR10869">
    <property type="entry name" value="PROLYL 4-HYDROXYLASE ALPHA SUBUNIT"/>
    <property type="match status" value="1"/>
</dbReference>
<accession>A0AAV0XHU0</accession>
<evidence type="ECO:0000256" key="9">
    <source>
        <dbReference type="ARBA" id="ARBA00022964"/>
    </source>
</evidence>
<comment type="caution">
    <text evidence="15">The sequence shown here is derived from an EMBL/GenBank/DDBJ whole genome shotgun (WGS) entry which is preliminary data.</text>
</comment>
<evidence type="ECO:0000256" key="3">
    <source>
        <dbReference type="ARBA" id="ARBA00004319"/>
    </source>
</evidence>
<keyword evidence="6" id="KW-0479">Metal-binding</keyword>
<dbReference type="Pfam" id="PF13640">
    <property type="entry name" value="2OG-FeII_Oxy_3"/>
    <property type="match status" value="1"/>
</dbReference>
<dbReference type="Gene3D" id="6.10.140.1460">
    <property type="match status" value="1"/>
</dbReference>
<keyword evidence="12" id="KW-0325">Glycoprotein</keyword>
<name>A0AAV0XHU0_9HEMI</name>
<comment type="cofactor">
    <cofactor evidence="1">
        <name>L-ascorbate</name>
        <dbReference type="ChEBI" id="CHEBI:38290"/>
    </cofactor>
</comment>
<keyword evidence="10" id="KW-0560">Oxidoreductase</keyword>
<evidence type="ECO:0000256" key="13">
    <source>
        <dbReference type="SAM" id="SignalP"/>
    </source>
</evidence>
<dbReference type="InterPro" id="IPR005123">
    <property type="entry name" value="Oxoglu/Fe-dep_dioxygenase_dom"/>
</dbReference>
<comment type="similarity">
    <text evidence="4">Belongs to the P4HA family.</text>
</comment>
<comment type="subcellular location">
    <subcellularLocation>
        <location evidence="3">Endoplasmic reticulum lumen</location>
    </subcellularLocation>
</comment>
<dbReference type="InterPro" id="IPR006620">
    <property type="entry name" value="Pro_4_hyd_alph"/>
</dbReference>
<gene>
    <name evidence="15" type="ORF">MEUPH1_LOCUS22556</name>
</gene>
<evidence type="ECO:0000256" key="1">
    <source>
        <dbReference type="ARBA" id="ARBA00001961"/>
    </source>
</evidence>
<evidence type="ECO:0000256" key="7">
    <source>
        <dbReference type="ARBA" id="ARBA00022824"/>
    </source>
</evidence>
<evidence type="ECO:0000313" key="16">
    <source>
        <dbReference type="Proteomes" id="UP001160148"/>
    </source>
</evidence>